<gene>
    <name evidence="6" type="ORF">QWY28_03210</name>
</gene>
<comment type="subcellular location">
    <subcellularLocation>
        <location evidence="1">Membrane</location>
        <topology evidence="1">Multi-pass membrane protein</topology>
    </subcellularLocation>
</comment>
<dbReference type="Pfam" id="PF13365">
    <property type="entry name" value="Trypsin_2"/>
    <property type="match status" value="1"/>
</dbReference>
<comment type="caution">
    <text evidence="6">The sequence shown here is derived from an EMBL/GenBank/DDBJ whole genome shotgun (WGS) entry which is preliminary data.</text>
</comment>
<dbReference type="GO" id="GO:0006508">
    <property type="term" value="P:proteolysis"/>
    <property type="evidence" value="ECO:0007669"/>
    <property type="project" value="UniProtKB-KW"/>
</dbReference>
<keyword evidence="3 5" id="KW-1133">Transmembrane helix</keyword>
<evidence type="ECO:0000256" key="4">
    <source>
        <dbReference type="ARBA" id="ARBA00023136"/>
    </source>
</evidence>
<proteinExistence type="predicted"/>
<dbReference type="InterPro" id="IPR043504">
    <property type="entry name" value="Peptidase_S1_PA_chymotrypsin"/>
</dbReference>
<feature type="transmembrane region" description="Helical" evidence="5">
    <location>
        <begin position="6"/>
        <end position="21"/>
    </location>
</feature>
<dbReference type="InterPro" id="IPR009003">
    <property type="entry name" value="Peptidase_S1_PA"/>
</dbReference>
<protein>
    <submittedName>
        <fullName evidence="6">MarP family serine protease</fullName>
        <ecNumber evidence="6">3.4.21.-</ecNumber>
    </submittedName>
</protein>
<dbReference type="NCBIfam" id="NF033740">
    <property type="entry name" value="MarP_fam_protase"/>
    <property type="match status" value="1"/>
</dbReference>
<dbReference type="EC" id="3.4.21.-" evidence="6"/>
<keyword evidence="7" id="KW-1185">Reference proteome</keyword>
<dbReference type="InterPro" id="IPR001940">
    <property type="entry name" value="Peptidase_S1C"/>
</dbReference>
<dbReference type="PANTHER" id="PTHR43019:SF23">
    <property type="entry name" value="PROTEASE DO-LIKE 5, CHLOROPLASTIC"/>
    <property type="match status" value="1"/>
</dbReference>
<name>A0ABT8FBY1_9ACTN</name>
<dbReference type="SUPFAM" id="SSF50494">
    <property type="entry name" value="Trypsin-like serine proteases"/>
    <property type="match status" value="1"/>
</dbReference>
<dbReference type="InterPro" id="IPR003825">
    <property type="entry name" value="Colicin-V_CvpA"/>
</dbReference>
<keyword evidence="6" id="KW-0378">Hydrolase</keyword>
<evidence type="ECO:0000313" key="6">
    <source>
        <dbReference type="EMBL" id="MDN4171945.1"/>
    </source>
</evidence>
<dbReference type="EMBL" id="JAUHJQ010000001">
    <property type="protein sequence ID" value="MDN4171945.1"/>
    <property type="molecule type" value="Genomic_DNA"/>
</dbReference>
<reference evidence="6" key="1">
    <citation type="submission" date="2023-06" db="EMBL/GenBank/DDBJ databases">
        <title>Draft genome sequence of Nocardioides sp. SOB77.</title>
        <authorList>
            <person name="Zhang G."/>
        </authorList>
    </citation>
    <scope>NUCLEOTIDE SEQUENCE</scope>
    <source>
        <strain evidence="6">SOB77</strain>
    </source>
</reference>
<dbReference type="RefSeq" id="WP_300950856.1">
    <property type="nucleotide sequence ID" value="NZ_JAUHJQ010000001.1"/>
</dbReference>
<dbReference type="PANTHER" id="PTHR43019">
    <property type="entry name" value="SERINE ENDOPROTEASE DEGS"/>
    <property type="match status" value="1"/>
</dbReference>
<keyword evidence="4 5" id="KW-0472">Membrane</keyword>
<feature type="transmembrane region" description="Helical" evidence="5">
    <location>
        <begin position="98"/>
        <end position="120"/>
    </location>
</feature>
<dbReference type="InterPro" id="IPR047680">
    <property type="entry name" value="MarP-like"/>
</dbReference>
<evidence type="ECO:0000256" key="3">
    <source>
        <dbReference type="ARBA" id="ARBA00022989"/>
    </source>
</evidence>
<dbReference type="Gene3D" id="2.40.10.10">
    <property type="entry name" value="Trypsin-like serine proteases"/>
    <property type="match status" value="2"/>
</dbReference>
<evidence type="ECO:0000256" key="5">
    <source>
        <dbReference type="SAM" id="Phobius"/>
    </source>
</evidence>
<organism evidence="6 7">
    <name type="scientific">Nocardioides oceani</name>
    <dbReference type="NCBI Taxonomy" id="3058369"/>
    <lineage>
        <taxon>Bacteria</taxon>
        <taxon>Bacillati</taxon>
        <taxon>Actinomycetota</taxon>
        <taxon>Actinomycetes</taxon>
        <taxon>Propionibacteriales</taxon>
        <taxon>Nocardioidaceae</taxon>
        <taxon>Nocardioides</taxon>
    </lineage>
</organism>
<evidence type="ECO:0000256" key="2">
    <source>
        <dbReference type="ARBA" id="ARBA00022692"/>
    </source>
</evidence>
<feature type="transmembrane region" description="Helical" evidence="5">
    <location>
        <begin position="55"/>
        <end position="77"/>
    </location>
</feature>
<sequence>MNALDWLLVLLVLAYALSGYWQGFVTGAFATAGLLLGGLAGVWLAPVALGDAAPSLVVSLGALFIVILTASLGQAVLQYAGARIRDRITWQPVRALDAIGGAALSAAAVLLVAWALGVAISGSAIAGVTPLVRGSSVLAKVDQGLPGSADAVLESFNDVVGTTFFPRYLEPFAPERIVEVGPGPRRLLRDPDVEAARESVLKIRGTNGCGRGIEGTGFLYAPDRLMTNAHVVAGVADPEVEIDDSSVPASVVYYNPELDVAVLALDSGDRGLLAFDEGAEPKDGVAILGYPQDGPYNVTAGRIRSEQRLRSPNIYGDGTVIREVFSLRGLVRPGNSGGPIVSSTGDVVGVVFAASVTDDDTGYALTAEQVADARRIGVTNTEEVSTGDCAG</sequence>
<dbReference type="Pfam" id="PF02674">
    <property type="entry name" value="Colicin_V"/>
    <property type="match status" value="1"/>
</dbReference>
<accession>A0ABT8FBY1</accession>
<dbReference type="GO" id="GO:0008233">
    <property type="term" value="F:peptidase activity"/>
    <property type="evidence" value="ECO:0007669"/>
    <property type="project" value="UniProtKB-KW"/>
</dbReference>
<evidence type="ECO:0000313" key="7">
    <source>
        <dbReference type="Proteomes" id="UP001168620"/>
    </source>
</evidence>
<dbReference type="Proteomes" id="UP001168620">
    <property type="component" value="Unassembled WGS sequence"/>
</dbReference>
<evidence type="ECO:0000256" key="1">
    <source>
        <dbReference type="ARBA" id="ARBA00004141"/>
    </source>
</evidence>
<dbReference type="PRINTS" id="PR00834">
    <property type="entry name" value="PROTEASES2C"/>
</dbReference>
<keyword evidence="6" id="KW-0645">Protease</keyword>
<feature type="transmembrane region" description="Helical" evidence="5">
    <location>
        <begin position="28"/>
        <end position="49"/>
    </location>
</feature>
<keyword evidence="2 5" id="KW-0812">Transmembrane</keyword>